<evidence type="ECO:0000256" key="2">
    <source>
        <dbReference type="ARBA" id="ARBA00022448"/>
    </source>
</evidence>
<dbReference type="PANTHER" id="PTHR42734:SF17">
    <property type="entry name" value="METAL TRANSPORT SYSTEM ATP-BINDING PROTEIN TM_0124-RELATED"/>
    <property type="match status" value="1"/>
</dbReference>
<keyword evidence="3" id="KW-0547">Nucleotide-binding</keyword>
<dbReference type="EMBL" id="LTAO01000001">
    <property type="protein sequence ID" value="KYG34825.1"/>
    <property type="molecule type" value="Genomic_DNA"/>
</dbReference>
<evidence type="ECO:0000313" key="7">
    <source>
        <dbReference type="Proteomes" id="UP000075806"/>
    </source>
</evidence>
<evidence type="ECO:0000256" key="3">
    <source>
        <dbReference type="ARBA" id="ARBA00022741"/>
    </source>
</evidence>
<dbReference type="OrthoDB" id="9789994at2"/>
<evidence type="ECO:0000313" key="6">
    <source>
        <dbReference type="EMBL" id="KYG34825.1"/>
    </source>
</evidence>
<dbReference type="InterPro" id="IPR003593">
    <property type="entry name" value="AAA+_ATPase"/>
</dbReference>
<dbReference type="AlphaFoldDB" id="A0A162F5B0"/>
<protein>
    <submittedName>
        <fullName evidence="6">Molybdenum ABC transporter ATP-binding protein</fullName>
    </submittedName>
</protein>
<keyword evidence="2" id="KW-0813">Transport</keyword>
<dbReference type="Proteomes" id="UP000075806">
    <property type="component" value="Unassembled WGS sequence"/>
</dbReference>
<organism evidence="6 7">
    <name type="scientific">Alkalihalobacillus trypoxylicola</name>
    <dbReference type="NCBI Taxonomy" id="519424"/>
    <lineage>
        <taxon>Bacteria</taxon>
        <taxon>Bacillati</taxon>
        <taxon>Bacillota</taxon>
        <taxon>Bacilli</taxon>
        <taxon>Bacillales</taxon>
        <taxon>Bacillaceae</taxon>
        <taxon>Alkalihalobacillus</taxon>
    </lineage>
</organism>
<feature type="domain" description="ABC transporter" evidence="5">
    <location>
        <begin position="3"/>
        <end position="244"/>
    </location>
</feature>
<evidence type="ECO:0000256" key="1">
    <source>
        <dbReference type="ARBA" id="ARBA00005417"/>
    </source>
</evidence>
<sequence>MKVDLRNVNWRKNKKTLLDRINWQVKTGEHWAILGLNGSGKTSLLKLITGFEWATDGQVTVLDQKFGQTNIHELRKRIGWVSTALDERFATRATDTVLEVVLSGKFASVGIYEEVQESLIDEALELLKQLKMEHFAHATFQHLSQGEKRRTMIARALIVKPELLILDEPCNGLDVYIREQLLETIEEITQLETAPTILYVTHHLEEIVPSISHVLLLHNGQIVAKGNKGEMLNEHNLSQTFQLPVTLQWNYDRPWLQIKK</sequence>
<dbReference type="GO" id="GO:0005524">
    <property type="term" value="F:ATP binding"/>
    <property type="evidence" value="ECO:0007669"/>
    <property type="project" value="UniProtKB-KW"/>
</dbReference>
<comment type="caution">
    <text evidence="6">The sequence shown here is derived from an EMBL/GenBank/DDBJ whole genome shotgun (WGS) entry which is preliminary data.</text>
</comment>
<dbReference type="InterPro" id="IPR003439">
    <property type="entry name" value="ABC_transporter-like_ATP-bd"/>
</dbReference>
<evidence type="ECO:0000259" key="5">
    <source>
        <dbReference type="PROSITE" id="PS50893"/>
    </source>
</evidence>
<dbReference type="Gene3D" id="3.40.50.300">
    <property type="entry name" value="P-loop containing nucleotide triphosphate hydrolases"/>
    <property type="match status" value="1"/>
</dbReference>
<dbReference type="PANTHER" id="PTHR42734">
    <property type="entry name" value="METAL TRANSPORT SYSTEM ATP-BINDING PROTEIN TM_0124-RELATED"/>
    <property type="match status" value="1"/>
</dbReference>
<comment type="similarity">
    <text evidence="1">Belongs to the ABC transporter superfamily.</text>
</comment>
<name>A0A162F5B0_9BACI</name>
<dbReference type="STRING" id="519424.AZF04_00370"/>
<proteinExistence type="inferred from homology"/>
<gene>
    <name evidence="6" type="ORF">AZF04_00370</name>
</gene>
<dbReference type="RefSeq" id="WP_061947085.1">
    <property type="nucleotide sequence ID" value="NZ_LTAO01000001.1"/>
</dbReference>
<dbReference type="Pfam" id="PF00005">
    <property type="entry name" value="ABC_tran"/>
    <property type="match status" value="1"/>
</dbReference>
<accession>A0A162F5B0</accession>
<dbReference type="GO" id="GO:0016887">
    <property type="term" value="F:ATP hydrolysis activity"/>
    <property type="evidence" value="ECO:0007669"/>
    <property type="project" value="InterPro"/>
</dbReference>
<dbReference type="InterPro" id="IPR050153">
    <property type="entry name" value="Metal_Ion_Import_ABC"/>
</dbReference>
<keyword evidence="4 6" id="KW-0067">ATP-binding</keyword>
<dbReference type="SUPFAM" id="SSF52540">
    <property type="entry name" value="P-loop containing nucleoside triphosphate hydrolases"/>
    <property type="match status" value="1"/>
</dbReference>
<dbReference type="PROSITE" id="PS50893">
    <property type="entry name" value="ABC_TRANSPORTER_2"/>
    <property type="match status" value="1"/>
</dbReference>
<evidence type="ECO:0000256" key="4">
    <source>
        <dbReference type="ARBA" id="ARBA00022840"/>
    </source>
</evidence>
<dbReference type="InterPro" id="IPR027417">
    <property type="entry name" value="P-loop_NTPase"/>
</dbReference>
<keyword evidence="7" id="KW-1185">Reference proteome</keyword>
<reference evidence="6" key="1">
    <citation type="submission" date="2016-02" db="EMBL/GenBank/DDBJ databases">
        <title>Genome sequence of Bacillus trypoxylicola KCTC 13244(T).</title>
        <authorList>
            <person name="Jeong H."/>
            <person name="Park S.-H."/>
            <person name="Choi S.-K."/>
        </authorList>
    </citation>
    <scope>NUCLEOTIDE SEQUENCE [LARGE SCALE GENOMIC DNA]</scope>
    <source>
        <strain evidence="6">KCTC 13244</strain>
    </source>
</reference>
<dbReference type="SMART" id="SM00382">
    <property type="entry name" value="AAA"/>
    <property type="match status" value="1"/>
</dbReference>